<proteinExistence type="predicted"/>
<evidence type="ECO:0000313" key="8">
    <source>
        <dbReference type="Proteomes" id="UP000287156"/>
    </source>
</evidence>
<keyword evidence="2" id="KW-1003">Cell membrane</keyword>
<dbReference type="NCBIfam" id="NF037997">
    <property type="entry name" value="Na_Pi_symport"/>
    <property type="match status" value="1"/>
</dbReference>
<dbReference type="GO" id="GO:0005436">
    <property type="term" value="F:sodium:phosphate symporter activity"/>
    <property type="evidence" value="ECO:0007669"/>
    <property type="project" value="InterPro"/>
</dbReference>
<feature type="transmembrane region" description="Helical" evidence="6">
    <location>
        <begin position="280"/>
        <end position="301"/>
    </location>
</feature>
<feature type="transmembrane region" description="Helical" evidence="6">
    <location>
        <begin position="170"/>
        <end position="203"/>
    </location>
</feature>
<keyword evidence="8" id="KW-1185">Reference proteome</keyword>
<dbReference type="NCBIfam" id="TIGR00704">
    <property type="entry name" value="NaPi_cotrn_rel"/>
    <property type="match status" value="1"/>
</dbReference>
<keyword evidence="3 6" id="KW-0812">Transmembrane</keyword>
<keyword evidence="4 6" id="KW-1133">Transmembrane helix</keyword>
<accession>A0A429XYP9</accession>
<dbReference type="RefSeq" id="WP_126051250.1">
    <property type="nucleotide sequence ID" value="NZ_QYTV02000005.1"/>
</dbReference>
<evidence type="ECO:0000313" key="7">
    <source>
        <dbReference type="EMBL" id="RST73866.1"/>
    </source>
</evidence>
<feature type="transmembrane region" description="Helical" evidence="6">
    <location>
        <begin position="48"/>
        <end position="78"/>
    </location>
</feature>
<dbReference type="PANTHER" id="PTHR10010">
    <property type="entry name" value="SOLUTE CARRIER FAMILY 34 SODIUM PHOSPHATE , MEMBER 2-RELATED"/>
    <property type="match status" value="1"/>
</dbReference>
<dbReference type="EMBL" id="QYTV02000005">
    <property type="protein sequence ID" value="RST73866.1"/>
    <property type="molecule type" value="Genomic_DNA"/>
</dbReference>
<evidence type="ECO:0000256" key="6">
    <source>
        <dbReference type="SAM" id="Phobius"/>
    </source>
</evidence>
<gene>
    <name evidence="7" type="ORF">D4T97_013410</name>
</gene>
<reference evidence="7" key="1">
    <citation type="submission" date="2018-12" db="EMBL/GenBank/DDBJ databases">
        <authorList>
            <person name="Sun L."/>
            <person name="Chen Z."/>
        </authorList>
    </citation>
    <scope>NUCLEOTIDE SEQUENCE [LARGE SCALE GENOMIC DNA]</scope>
    <source>
        <strain evidence="7">3-2-2</strain>
    </source>
</reference>
<evidence type="ECO:0000256" key="1">
    <source>
        <dbReference type="ARBA" id="ARBA00004651"/>
    </source>
</evidence>
<evidence type="ECO:0000256" key="3">
    <source>
        <dbReference type="ARBA" id="ARBA00022692"/>
    </source>
</evidence>
<evidence type="ECO:0000256" key="2">
    <source>
        <dbReference type="ARBA" id="ARBA00022475"/>
    </source>
</evidence>
<dbReference type="Pfam" id="PF02690">
    <property type="entry name" value="Na_Pi_cotrans"/>
    <property type="match status" value="2"/>
</dbReference>
<dbReference type="OrthoDB" id="9763003at2"/>
<organism evidence="7 8">
    <name type="scientific">Siminovitchia acidinfaciens</name>
    <dbReference type="NCBI Taxonomy" id="2321395"/>
    <lineage>
        <taxon>Bacteria</taxon>
        <taxon>Bacillati</taxon>
        <taxon>Bacillota</taxon>
        <taxon>Bacilli</taxon>
        <taxon>Bacillales</taxon>
        <taxon>Bacillaceae</taxon>
        <taxon>Siminovitchia</taxon>
    </lineage>
</organism>
<keyword evidence="5 6" id="KW-0472">Membrane</keyword>
<comment type="subcellular location">
    <subcellularLocation>
        <location evidence="1">Cell membrane</location>
        <topology evidence="1">Multi-pass membrane protein</topology>
    </subcellularLocation>
</comment>
<feature type="transmembrane region" description="Helical" evidence="6">
    <location>
        <begin position="130"/>
        <end position="149"/>
    </location>
</feature>
<dbReference type="InterPro" id="IPR004633">
    <property type="entry name" value="NaPi_cotrn-rel/YqeW-like"/>
</dbReference>
<dbReference type="InterPro" id="IPR003841">
    <property type="entry name" value="Na/Pi_transpt"/>
</dbReference>
<comment type="caution">
    <text evidence="7">The sequence shown here is derived from an EMBL/GenBank/DDBJ whole genome shotgun (WGS) entry which is preliminary data.</text>
</comment>
<dbReference type="GO" id="GO:0044341">
    <property type="term" value="P:sodium-dependent phosphate transport"/>
    <property type="evidence" value="ECO:0007669"/>
    <property type="project" value="InterPro"/>
</dbReference>
<feature type="transmembrane region" description="Helical" evidence="6">
    <location>
        <begin position="99"/>
        <end position="124"/>
    </location>
</feature>
<feature type="transmembrane region" description="Helical" evidence="6">
    <location>
        <begin position="242"/>
        <end position="260"/>
    </location>
</feature>
<feature type="transmembrane region" description="Helical" evidence="6">
    <location>
        <begin position="209"/>
        <end position="230"/>
    </location>
</feature>
<dbReference type="Proteomes" id="UP000287156">
    <property type="component" value="Unassembled WGS sequence"/>
</dbReference>
<evidence type="ECO:0000256" key="5">
    <source>
        <dbReference type="ARBA" id="ARBA00023136"/>
    </source>
</evidence>
<protein>
    <submittedName>
        <fullName evidence="7">Na/Pi cotransporter family protein</fullName>
    </submittedName>
</protein>
<dbReference type="AlphaFoldDB" id="A0A429XYP9"/>
<dbReference type="GO" id="GO:0005886">
    <property type="term" value="C:plasma membrane"/>
    <property type="evidence" value="ECO:0007669"/>
    <property type="project" value="UniProtKB-SubCell"/>
</dbReference>
<sequence length="311" mass="33719">MLYIFLFFLLAVCFLLGMTWMRIGLFNLSGSALERWLRNVTNTPLKSMFAGIFMTVILQSSSAVTVIAVGLVSARILTFPQTIGIILGTNIGTTVTLEILSFDLSVVIIPLLTAGAICLFFRSAKVKSTGFIFMGIGIIFAAMNGFGWLSSPLTSVDYVHNFIVRMENSMFYAFLIGVLLTAVIQSSTVVTGIAMSFIGTGIFSLETGILIMMGSNIGTCSTALLAGIGAGNEARLTAYAHLWLNIIGVLAFLPFISFLADWSIVLTANPETQLAHASVIFNIICSAAVLPFSHQFGRFIIKMHKRSPRIR</sequence>
<evidence type="ECO:0000256" key="4">
    <source>
        <dbReference type="ARBA" id="ARBA00022989"/>
    </source>
</evidence>
<dbReference type="PANTHER" id="PTHR10010:SF46">
    <property type="entry name" value="SODIUM-DEPENDENT PHOSPHATE TRANSPORT PROTEIN 2B"/>
    <property type="match status" value="1"/>
</dbReference>
<name>A0A429XYP9_9BACI</name>